<evidence type="ECO:0000313" key="2">
    <source>
        <dbReference type="EMBL" id="KAF7272149.1"/>
    </source>
</evidence>
<evidence type="ECO:0000256" key="1">
    <source>
        <dbReference type="SAM" id="MobiDB-lite"/>
    </source>
</evidence>
<accession>A0A834I3B8</accession>
<protein>
    <submittedName>
        <fullName evidence="2">Uncharacterized protein</fullName>
    </submittedName>
</protein>
<evidence type="ECO:0000313" key="3">
    <source>
        <dbReference type="Proteomes" id="UP000625711"/>
    </source>
</evidence>
<comment type="caution">
    <text evidence="2">The sequence shown here is derived from an EMBL/GenBank/DDBJ whole genome shotgun (WGS) entry which is preliminary data.</text>
</comment>
<proteinExistence type="predicted"/>
<dbReference type="EMBL" id="JAACXV010013836">
    <property type="protein sequence ID" value="KAF7272149.1"/>
    <property type="molecule type" value="Genomic_DNA"/>
</dbReference>
<dbReference type="OrthoDB" id="6159439at2759"/>
<reference evidence="2" key="1">
    <citation type="submission" date="2020-08" db="EMBL/GenBank/DDBJ databases">
        <title>Genome sequencing and assembly of the red palm weevil Rhynchophorus ferrugineus.</title>
        <authorList>
            <person name="Dias G.B."/>
            <person name="Bergman C.M."/>
            <person name="Manee M."/>
        </authorList>
    </citation>
    <scope>NUCLEOTIDE SEQUENCE</scope>
    <source>
        <strain evidence="2">AA-2017</strain>
        <tissue evidence="2">Whole larva</tissue>
    </source>
</reference>
<sequence length="227" mass="24354">MPRYRERDKRRGLLLPLAILARFTTSVPPSHPFPLAVQGQSDAVMGVAAPLSDSGRRCRQKWDPISIRRRSNVVVAAGRKDEVATLANVKRETGDLGDWCESSGAEDYGEEDPFGSRMVETSAPQGSVLPQHFMFLNQMNEGFKPVYRKAGSPTTASTASGGSSLFTIDSILARPRPTTSAVPRPPVFQGHPGGFGFGHIAAASAGFGTASAEFLASISCLENDTRF</sequence>
<dbReference type="AlphaFoldDB" id="A0A834I3B8"/>
<keyword evidence="3" id="KW-1185">Reference proteome</keyword>
<name>A0A834I3B8_RHYFE</name>
<dbReference type="Proteomes" id="UP000625711">
    <property type="component" value="Unassembled WGS sequence"/>
</dbReference>
<organism evidence="2 3">
    <name type="scientific">Rhynchophorus ferrugineus</name>
    <name type="common">Red palm weevil</name>
    <name type="synonym">Curculio ferrugineus</name>
    <dbReference type="NCBI Taxonomy" id="354439"/>
    <lineage>
        <taxon>Eukaryota</taxon>
        <taxon>Metazoa</taxon>
        <taxon>Ecdysozoa</taxon>
        <taxon>Arthropoda</taxon>
        <taxon>Hexapoda</taxon>
        <taxon>Insecta</taxon>
        <taxon>Pterygota</taxon>
        <taxon>Neoptera</taxon>
        <taxon>Endopterygota</taxon>
        <taxon>Coleoptera</taxon>
        <taxon>Polyphaga</taxon>
        <taxon>Cucujiformia</taxon>
        <taxon>Curculionidae</taxon>
        <taxon>Dryophthorinae</taxon>
        <taxon>Rhynchophorus</taxon>
    </lineage>
</organism>
<gene>
    <name evidence="2" type="ORF">GWI33_015044</name>
</gene>
<feature type="region of interest" description="Disordered" evidence="1">
    <location>
        <begin position="98"/>
        <end position="121"/>
    </location>
</feature>